<evidence type="ECO:0000313" key="1">
    <source>
        <dbReference type="EMBL" id="KAF6741310.1"/>
    </source>
</evidence>
<reference evidence="2 3" key="1">
    <citation type="submission" date="2020-07" db="EMBL/GenBank/DDBJ databases">
        <title>Comparative genomics of pyrophilous fungi reveals a link between fire events and developmental genes.</title>
        <authorList>
            <consortium name="DOE Joint Genome Institute"/>
            <person name="Steindorff A.S."/>
            <person name="Carver A."/>
            <person name="Calhoun S."/>
            <person name="Stillman K."/>
            <person name="Liu H."/>
            <person name="Lipzen A."/>
            <person name="Pangilinan J."/>
            <person name="Labutti K."/>
            <person name="Bruns T.D."/>
            <person name="Grigoriev I.V."/>
        </authorList>
    </citation>
    <scope>NUCLEOTIDE SEQUENCE [LARGE SCALE GENOMIC DNA]</scope>
    <source>
        <strain evidence="2 3">CBS 144469</strain>
    </source>
</reference>
<dbReference type="EMBL" id="JACGCI010000007">
    <property type="protein sequence ID" value="KAF6762917.1"/>
    <property type="molecule type" value="Genomic_DNA"/>
</dbReference>
<accession>A0A8H6MFZ2</accession>
<name>A0A8H6MFZ2_9AGAR</name>
<dbReference type="EMBL" id="JACGCI010000265">
    <property type="protein sequence ID" value="KAF6741310.1"/>
    <property type="molecule type" value="Genomic_DNA"/>
</dbReference>
<proteinExistence type="predicted"/>
<evidence type="ECO:0000313" key="2">
    <source>
        <dbReference type="EMBL" id="KAF6762917.1"/>
    </source>
</evidence>
<dbReference type="Proteomes" id="UP000521943">
    <property type="component" value="Unassembled WGS sequence"/>
</dbReference>
<organism evidence="2 3">
    <name type="scientific">Ephemerocybe angulata</name>
    <dbReference type="NCBI Taxonomy" id="980116"/>
    <lineage>
        <taxon>Eukaryota</taxon>
        <taxon>Fungi</taxon>
        <taxon>Dikarya</taxon>
        <taxon>Basidiomycota</taxon>
        <taxon>Agaricomycotina</taxon>
        <taxon>Agaricomycetes</taxon>
        <taxon>Agaricomycetidae</taxon>
        <taxon>Agaricales</taxon>
        <taxon>Agaricineae</taxon>
        <taxon>Psathyrellaceae</taxon>
        <taxon>Ephemerocybe</taxon>
    </lineage>
</organism>
<gene>
    <name evidence="2" type="ORF">DFP72DRAFT_802394</name>
    <name evidence="1" type="ORF">DFP72DRAFT_834350</name>
</gene>
<dbReference type="PROSITE" id="PS51257">
    <property type="entry name" value="PROKAR_LIPOPROTEIN"/>
    <property type="match status" value="1"/>
</dbReference>
<dbReference type="InterPro" id="IPR046521">
    <property type="entry name" value="DUF6698"/>
</dbReference>
<evidence type="ECO:0000313" key="3">
    <source>
        <dbReference type="Proteomes" id="UP000521943"/>
    </source>
</evidence>
<protein>
    <submittedName>
        <fullName evidence="2">Uncharacterized protein</fullName>
    </submittedName>
</protein>
<dbReference type="OrthoDB" id="2662502at2759"/>
<comment type="caution">
    <text evidence="2">The sequence shown here is derived from an EMBL/GenBank/DDBJ whole genome shotgun (WGS) entry which is preliminary data.</text>
</comment>
<dbReference type="AlphaFoldDB" id="A0A8H6MFZ2"/>
<keyword evidence="3" id="KW-1185">Reference proteome</keyword>
<sequence length="313" mass="35494">MCLKSACVSSAVSSCSLTGLFSSRSDPLVHYGRHWGRTVSTFCPIFGLVRDGMERKQRLGDDLEAYEDQVDAREARDHRLYRQLFLLVPKLEERLGQSSDEEIHYICNMLTRGVNSARSDDTKSLKAALVDWITPPGGVLTPPIQRNVKTDRGFHHPRTGELLCPPHWDWNDPKIREGLKSGELVPSGVHFPVFLYQDFKYPGDAKVWDGLFKSRLLVNAYKHVFTSPSSVGEKGSSRATRSSNARIHGMKSVTIPSIAYIATQVRFALHSQSTFLRTDLVTDSEYFYDSVVALLEDMKERQEVNELLTWWNL</sequence>
<dbReference type="Pfam" id="PF20414">
    <property type="entry name" value="DUF6698"/>
    <property type="match status" value="1"/>
</dbReference>